<gene>
    <name evidence="1" type="ORF">ERS852558_01019</name>
</gene>
<reference evidence="1 2" key="1">
    <citation type="submission" date="2015-09" db="EMBL/GenBank/DDBJ databases">
        <authorList>
            <consortium name="Pathogen Informatics"/>
        </authorList>
    </citation>
    <scope>NUCLEOTIDE SEQUENCE [LARGE SCALE GENOMIC DNA]</scope>
    <source>
        <strain evidence="1 2">2789STDY5834946</strain>
    </source>
</reference>
<dbReference type="EMBL" id="CZBL01000003">
    <property type="protein sequence ID" value="CUP80140.1"/>
    <property type="molecule type" value="Genomic_DNA"/>
</dbReference>
<evidence type="ECO:0000313" key="2">
    <source>
        <dbReference type="Proteomes" id="UP000095725"/>
    </source>
</evidence>
<name>A0A174RAS7_9BACE</name>
<evidence type="ECO:0000313" key="1">
    <source>
        <dbReference type="EMBL" id="CUP80140.1"/>
    </source>
</evidence>
<protein>
    <submittedName>
        <fullName evidence="1">Uncharacterized protein</fullName>
    </submittedName>
</protein>
<accession>A0A174RAS7</accession>
<sequence length="91" mass="10449">MRKNILPRKLAKPIEQLSDGTWIIRYAIQSIDRTDNEGNELVTFASSIFLEKPTLEMIKKSIHRYAMSVLDDEDVLPLVANPDLSVYMIID</sequence>
<proteinExistence type="predicted"/>
<dbReference type="AlphaFoldDB" id="A0A174RAS7"/>
<dbReference type="RefSeq" id="WP_008766343.1">
    <property type="nucleotide sequence ID" value="NZ_CZBL01000003.1"/>
</dbReference>
<organism evidence="1 2">
    <name type="scientific">Bacteroides caccae</name>
    <dbReference type="NCBI Taxonomy" id="47678"/>
    <lineage>
        <taxon>Bacteria</taxon>
        <taxon>Pseudomonadati</taxon>
        <taxon>Bacteroidota</taxon>
        <taxon>Bacteroidia</taxon>
        <taxon>Bacteroidales</taxon>
        <taxon>Bacteroidaceae</taxon>
        <taxon>Bacteroides</taxon>
    </lineage>
</organism>
<dbReference type="Proteomes" id="UP000095725">
    <property type="component" value="Unassembled WGS sequence"/>
</dbReference>